<evidence type="ECO:0000256" key="4">
    <source>
        <dbReference type="PROSITE-ProRule" id="PRU00104"/>
    </source>
</evidence>
<dbReference type="PANTHER" id="PTHR45622">
    <property type="entry name" value="UBIQUITIN-PROTEIN LIGASE E3A-RELATED"/>
    <property type="match status" value="1"/>
</dbReference>
<dbReference type="Gene3D" id="3.30.2160.10">
    <property type="entry name" value="Hect, E3 ligase catalytic domain"/>
    <property type="match status" value="1"/>
</dbReference>
<dbReference type="OrthoDB" id="8068875at2759"/>
<dbReference type="Proteomes" id="UP000198406">
    <property type="component" value="Unassembled WGS sequence"/>
</dbReference>
<feature type="repeat" description="RCC1" evidence="5">
    <location>
        <begin position="302"/>
        <end position="356"/>
    </location>
</feature>
<dbReference type="InterPro" id="IPR058923">
    <property type="entry name" value="RCC1-like_dom"/>
</dbReference>
<dbReference type="Pfam" id="PF00632">
    <property type="entry name" value="HECT"/>
    <property type="match status" value="1"/>
</dbReference>
<evidence type="ECO:0000256" key="1">
    <source>
        <dbReference type="ARBA" id="ARBA00022679"/>
    </source>
</evidence>
<dbReference type="PROSITE" id="PS00626">
    <property type="entry name" value="RCC1_2"/>
    <property type="match status" value="3"/>
</dbReference>
<keyword evidence="2" id="KW-0677">Repeat</keyword>
<dbReference type="SUPFAM" id="SSF56204">
    <property type="entry name" value="Hect, E3 ligase catalytic domain"/>
    <property type="match status" value="1"/>
</dbReference>
<evidence type="ECO:0000256" key="3">
    <source>
        <dbReference type="ARBA" id="ARBA00022786"/>
    </source>
</evidence>
<evidence type="ECO:0000256" key="5">
    <source>
        <dbReference type="PROSITE-ProRule" id="PRU00235"/>
    </source>
</evidence>
<evidence type="ECO:0000256" key="2">
    <source>
        <dbReference type="ARBA" id="ARBA00022737"/>
    </source>
</evidence>
<accession>A0A1Z5KLF6</accession>
<protein>
    <submittedName>
        <fullName evidence="8">E3 ubiquitin-protein ligase HERC4</fullName>
        <ecNumber evidence="8">2.3.2.26</ecNumber>
    </submittedName>
</protein>
<feature type="domain" description="HECT" evidence="7">
    <location>
        <begin position="981"/>
        <end position="1307"/>
    </location>
</feature>
<feature type="region of interest" description="Disordered" evidence="6">
    <location>
        <begin position="1"/>
        <end position="21"/>
    </location>
</feature>
<dbReference type="PROSITE" id="PS50237">
    <property type="entry name" value="HECT"/>
    <property type="match status" value="1"/>
</dbReference>
<evidence type="ECO:0000256" key="6">
    <source>
        <dbReference type="SAM" id="MobiDB-lite"/>
    </source>
</evidence>
<dbReference type="GO" id="GO:0005737">
    <property type="term" value="C:cytoplasm"/>
    <property type="evidence" value="ECO:0007669"/>
    <property type="project" value="TreeGrafter"/>
</dbReference>
<dbReference type="GO" id="GO:0061630">
    <property type="term" value="F:ubiquitin protein ligase activity"/>
    <property type="evidence" value="ECO:0007669"/>
    <property type="project" value="UniProtKB-EC"/>
</dbReference>
<evidence type="ECO:0000259" key="7">
    <source>
        <dbReference type="PROSITE" id="PS50237"/>
    </source>
</evidence>
<dbReference type="PRINTS" id="PR00633">
    <property type="entry name" value="RCCNDNSATION"/>
</dbReference>
<dbReference type="Gene3D" id="3.30.2410.10">
    <property type="entry name" value="Hect, E3 ligase catalytic domain"/>
    <property type="match status" value="1"/>
</dbReference>
<feature type="compositionally biased region" description="Low complexity" evidence="6">
    <location>
        <begin position="7"/>
        <end position="16"/>
    </location>
</feature>
<dbReference type="PANTHER" id="PTHR45622:SF60">
    <property type="entry name" value="UBIQUITIN-PROTEIN LIGASE E3A"/>
    <property type="match status" value="1"/>
</dbReference>
<dbReference type="SUPFAM" id="SSF50985">
    <property type="entry name" value="RCC1/BLIP-II"/>
    <property type="match status" value="1"/>
</dbReference>
<dbReference type="EC" id="2.3.2.26" evidence="8"/>
<feature type="repeat" description="RCC1" evidence="5">
    <location>
        <begin position="471"/>
        <end position="550"/>
    </location>
</feature>
<evidence type="ECO:0000313" key="8">
    <source>
        <dbReference type="EMBL" id="GAX26965.1"/>
    </source>
</evidence>
<dbReference type="Gene3D" id="2.130.10.30">
    <property type="entry name" value="Regulator of chromosome condensation 1/beta-lactamase-inhibitor protein II"/>
    <property type="match status" value="2"/>
</dbReference>
<dbReference type="InterPro" id="IPR000569">
    <property type="entry name" value="HECT_dom"/>
</dbReference>
<dbReference type="Gene3D" id="3.90.1750.10">
    <property type="entry name" value="Hect, E3 ligase catalytic domains"/>
    <property type="match status" value="1"/>
</dbReference>
<organism evidence="8 9">
    <name type="scientific">Fistulifera solaris</name>
    <name type="common">Oleaginous diatom</name>
    <dbReference type="NCBI Taxonomy" id="1519565"/>
    <lineage>
        <taxon>Eukaryota</taxon>
        <taxon>Sar</taxon>
        <taxon>Stramenopiles</taxon>
        <taxon>Ochrophyta</taxon>
        <taxon>Bacillariophyta</taxon>
        <taxon>Bacillariophyceae</taxon>
        <taxon>Bacillariophycidae</taxon>
        <taxon>Naviculales</taxon>
        <taxon>Naviculaceae</taxon>
        <taxon>Fistulifera</taxon>
    </lineage>
</organism>
<dbReference type="InterPro" id="IPR035983">
    <property type="entry name" value="Hect_E3_ubiquitin_ligase"/>
</dbReference>
<dbReference type="InterPro" id="IPR009091">
    <property type="entry name" value="RCC1/BLIP-II"/>
</dbReference>
<dbReference type="SMART" id="SM00119">
    <property type="entry name" value="HECTc"/>
    <property type="match status" value="1"/>
</dbReference>
<dbReference type="PROSITE" id="PS50012">
    <property type="entry name" value="RCC1_3"/>
    <property type="match status" value="3"/>
</dbReference>
<reference evidence="8 9" key="1">
    <citation type="journal article" date="2015" name="Plant Cell">
        <title>Oil accumulation by the oleaginous diatom Fistulifera solaris as revealed by the genome and transcriptome.</title>
        <authorList>
            <person name="Tanaka T."/>
            <person name="Maeda Y."/>
            <person name="Veluchamy A."/>
            <person name="Tanaka M."/>
            <person name="Abida H."/>
            <person name="Marechal E."/>
            <person name="Bowler C."/>
            <person name="Muto M."/>
            <person name="Sunaga Y."/>
            <person name="Tanaka M."/>
            <person name="Yoshino T."/>
            <person name="Taniguchi T."/>
            <person name="Fukuda Y."/>
            <person name="Nemoto M."/>
            <person name="Matsumoto M."/>
            <person name="Wong P.S."/>
            <person name="Aburatani S."/>
            <person name="Fujibuchi W."/>
        </authorList>
    </citation>
    <scope>NUCLEOTIDE SEQUENCE [LARGE SCALE GENOMIC DNA]</scope>
    <source>
        <strain evidence="8 9">JPCC DA0580</strain>
    </source>
</reference>
<dbReference type="Pfam" id="PF25390">
    <property type="entry name" value="WD40_RLD"/>
    <property type="match status" value="1"/>
</dbReference>
<gene>
    <name evidence="8" type="ORF">FisN_9Lh268</name>
</gene>
<dbReference type="FunFam" id="3.30.2410.10:FF:000003">
    <property type="entry name" value="probable E3 ubiquitin-protein ligase HERC4 isoform X1"/>
    <property type="match status" value="1"/>
</dbReference>
<name>A0A1Z5KLF6_FISSO</name>
<keyword evidence="9" id="KW-1185">Reference proteome</keyword>
<dbReference type="EMBL" id="BDSP01000252">
    <property type="protein sequence ID" value="GAX26965.1"/>
    <property type="molecule type" value="Genomic_DNA"/>
</dbReference>
<comment type="caution">
    <text evidence="8">The sequence shown here is derived from an EMBL/GenBank/DDBJ whole genome shotgun (WGS) entry which is preliminary data.</text>
</comment>
<feature type="repeat" description="RCC1" evidence="5">
    <location>
        <begin position="357"/>
        <end position="415"/>
    </location>
</feature>
<sequence>MADHNENNNNNNNMNNPDISLSDIDNDLREIEERLNRPRRLGRAMFESVNSMLGSLRQRLDHLPSASDLSERLRTAEFAHSNRIPLQMLRCSSTLQVRQSARASLLVQRTQAQFEHAEKHDDEESVSALRPPRARSYRRSSSLVASRRLSVSIFGGDDMILHEHSSMLLTTYIQEITIEQTEAESDDPEMEIDQETIQNDVYTSQVKPEIQPLLPKRSISNLSALQRNISGSIAVPKSEETKGFEFAVYSWGPLASSALHDDMTARSPEDSKVSAESRVGRLNGVFSVSCGPYHSAYATNQGEVFACGINTSGAVDPLHSRDIAEIVRPSKLECLGTAFVRHVSCGWDHTAAITDMGVVLTWGSNEKGQLGHFRSSDQDNCLKEWCSPKAMFLGQGTRAVSVACGNQFTLVLTSRMSVLACGVPTVAGYRVNLKQSDLGLNLPAEQPALVGLPLAAVAAGKDHAVVLTAHGSAYAWGLNTSGCCGRGYPTELLSPVPVLTPTSQLETPLGKTPFPNWSVSENNSKISLADDVAVVHAAAGNDHTVLVTRSGTLLVCGSNSKGQLGVSGKEIINRVEIVRHPENGRFISAEAGCENTLLLDDSGDVWQMGATTSGELKKVLSGKNILTITAGGDQNVAIAAEKGFQKYSVDFDSALRESPETGVSGSLEELVGRVANEMEVEDNVSPSSRELVNRTEQLLKYPSVLNGLFLDPSELDHLFLELTKLKNMELQKSLADVAEKSIQQGLQSLSKSQARMIYPESVRCLLHYIRFFDLNSRHGVDFDPRGSCVMALCETLLGLPYEGFKALLVWMTLYPSDLFVRMLVKPLLSQLGKALHVEIDENGVVHTKVSRRAVPIIVSVLRWLHRASERANIAAPEDFYSEAVEKMPLEMLFDDLRSLKSYGKDPASRPFLICASPFLIPPSKKRDLLLIESQVNMMKTATESGRVEIRPDGLAIDPFYVLEVERENLLEQTLAKIKEADPKELRMKLRVKFKGEDGVDAGGVTREFFHLVSDELFDVNSSMWTRRFGDNITWFNSDCTWDEQGYELVGILFGLGLYNGVLLDVHFPQAVYRKLLDLPLGLEDLVDPEIRKGMQQLLDYDGDDVEDIFCLSFEVSWMDLGEEKKVELKPGGADIPVTSFNKEEYVLLYVKWLLVDSIQPQWDAFKKGVLRIMESSSLDLFRPEELELLVVGTPELDFDALEQNAEYEGGYTKESEAVQNLWKYLKSADLDTKMKFLQFSTGSSKAPIGGLGSLQFKVQRAGVDSDHLPTSHTCFNTLLLPDYGSNYEKLCDRLGRAILECEGFGLE</sequence>
<keyword evidence="8" id="KW-0012">Acyltransferase</keyword>
<dbReference type="CDD" id="cd00078">
    <property type="entry name" value="HECTc"/>
    <property type="match status" value="1"/>
</dbReference>
<dbReference type="InParanoid" id="A0A1Z5KLF6"/>
<dbReference type="InterPro" id="IPR051709">
    <property type="entry name" value="Ub-ligase/GTPase-reg"/>
</dbReference>
<evidence type="ECO:0000313" key="9">
    <source>
        <dbReference type="Proteomes" id="UP000198406"/>
    </source>
</evidence>
<proteinExistence type="predicted"/>
<dbReference type="InterPro" id="IPR000408">
    <property type="entry name" value="Reg_chr_condens"/>
</dbReference>
<keyword evidence="3 4" id="KW-0833">Ubl conjugation pathway</keyword>
<keyword evidence="1 8" id="KW-0808">Transferase</keyword>
<feature type="active site" description="Glycyl thioester intermediate" evidence="4">
    <location>
        <position position="1274"/>
    </location>
</feature>